<organism evidence="1 2">
    <name type="scientific">Marinobacter halodurans</name>
    <dbReference type="NCBI Taxonomy" id="2528979"/>
    <lineage>
        <taxon>Bacteria</taxon>
        <taxon>Pseudomonadati</taxon>
        <taxon>Pseudomonadota</taxon>
        <taxon>Gammaproteobacteria</taxon>
        <taxon>Pseudomonadales</taxon>
        <taxon>Marinobacteraceae</taxon>
        <taxon>Marinobacter</taxon>
    </lineage>
</organism>
<dbReference type="CDD" id="cd02513">
    <property type="entry name" value="CMP-NeuAc_Synthase"/>
    <property type="match status" value="1"/>
</dbReference>
<dbReference type="Proteomes" id="UP000313645">
    <property type="component" value="Unassembled WGS sequence"/>
</dbReference>
<reference evidence="1 2" key="1">
    <citation type="submission" date="2019-02" db="EMBL/GenBank/DDBJ databases">
        <title>Marinobacter halodurans sp. nov., a marine bacterium isolated from sea tidal flat.</title>
        <authorList>
            <person name="Yoo Y."/>
            <person name="Lee D.W."/>
            <person name="Kim B.S."/>
            <person name="Kim J.-J."/>
        </authorList>
    </citation>
    <scope>NUCLEOTIDE SEQUENCE [LARGE SCALE GENOMIC DNA]</scope>
    <source>
        <strain evidence="1 2">YJ-S3-2</strain>
    </source>
</reference>
<keyword evidence="1" id="KW-0548">Nucleotidyltransferase</keyword>
<evidence type="ECO:0000313" key="1">
    <source>
        <dbReference type="EMBL" id="TBW56703.1"/>
    </source>
</evidence>
<dbReference type="Pfam" id="PF02348">
    <property type="entry name" value="CTP_transf_3"/>
    <property type="match status" value="1"/>
</dbReference>
<dbReference type="GO" id="GO:0016779">
    <property type="term" value="F:nucleotidyltransferase activity"/>
    <property type="evidence" value="ECO:0007669"/>
    <property type="project" value="UniProtKB-KW"/>
</dbReference>
<accession>A0ABY1ZLR1</accession>
<dbReference type="InterPro" id="IPR029044">
    <property type="entry name" value="Nucleotide-diphossugar_trans"/>
</dbReference>
<dbReference type="InterPro" id="IPR050793">
    <property type="entry name" value="CMP-NeuNAc_synthase"/>
</dbReference>
<keyword evidence="2" id="KW-1185">Reference proteome</keyword>
<dbReference type="PANTHER" id="PTHR21485">
    <property type="entry name" value="HAD SUPERFAMILY MEMBERS CMAS AND KDSC"/>
    <property type="match status" value="1"/>
</dbReference>
<dbReference type="PANTHER" id="PTHR21485:SF6">
    <property type="entry name" value="N-ACYLNEURAMINATE CYTIDYLYLTRANSFERASE-RELATED"/>
    <property type="match status" value="1"/>
</dbReference>
<dbReference type="InterPro" id="IPR003329">
    <property type="entry name" value="Cytidylyl_trans"/>
</dbReference>
<protein>
    <submittedName>
        <fullName evidence="1">Acylneuraminate cytidylyltransferase family protein</fullName>
    </submittedName>
</protein>
<proteinExistence type="predicted"/>
<keyword evidence="1" id="KW-0808">Transferase</keyword>
<dbReference type="SUPFAM" id="SSF53448">
    <property type="entry name" value="Nucleotide-diphospho-sugar transferases"/>
    <property type="match status" value="1"/>
</dbReference>
<gene>
    <name evidence="1" type="ORF">EZI54_08635</name>
</gene>
<dbReference type="RefSeq" id="WP_131481014.1">
    <property type="nucleotide sequence ID" value="NZ_SJDL01000010.1"/>
</dbReference>
<evidence type="ECO:0000313" key="2">
    <source>
        <dbReference type="Proteomes" id="UP000313645"/>
    </source>
</evidence>
<comment type="caution">
    <text evidence="1">The sequence shown here is derived from an EMBL/GenBank/DDBJ whole genome shotgun (WGS) entry which is preliminary data.</text>
</comment>
<name>A0ABY1ZLR1_9GAMM</name>
<dbReference type="EMBL" id="SJDL01000010">
    <property type="protein sequence ID" value="TBW56703.1"/>
    <property type="molecule type" value="Genomic_DNA"/>
</dbReference>
<sequence>MKLAIIPARGGSKRLPGKNIKFLCGKPLIQWTIDAAINSRVFDRICVSTDCENIADVARECGAEVPFLRPPELSSDTATTASVLAHFIETFEQRTGCTVNYVCLLQPTSPLRSADDILHTEKMLIANDLDAVVSVCEMEHPIQLCNMLPPDGSLEGFVRPENYRRSQDQEVYYRINGAIYFCKTETAKRLETLYSRSVKSRAYVMDPVSSIDVDTMLDFCLAETVIKNKLKSTKFN</sequence>
<dbReference type="Gene3D" id="3.90.550.10">
    <property type="entry name" value="Spore Coat Polysaccharide Biosynthesis Protein SpsA, Chain A"/>
    <property type="match status" value="1"/>
</dbReference>